<evidence type="ECO:0000313" key="1">
    <source>
        <dbReference type="EMBL" id="QHJ75321.1"/>
    </source>
</evidence>
<accession>A0A6B9SUY6</accession>
<keyword evidence="2" id="KW-1185">Reference proteome</keyword>
<dbReference type="EMBL" id="MN844877">
    <property type="protein sequence ID" value="QHJ75321.1"/>
    <property type="molecule type" value="Genomic_DNA"/>
</dbReference>
<dbReference type="InterPro" id="IPR027417">
    <property type="entry name" value="P-loop_NTPase"/>
</dbReference>
<dbReference type="Proteomes" id="UP000464416">
    <property type="component" value="Segment"/>
</dbReference>
<gene>
    <name evidence="1" type="ORF">SnaR1_gp16</name>
</gene>
<dbReference type="GO" id="GO:0004386">
    <property type="term" value="F:helicase activity"/>
    <property type="evidence" value="ECO:0007669"/>
    <property type="project" value="UniProtKB-KW"/>
</dbReference>
<keyword evidence="1" id="KW-0347">Helicase</keyword>
<sequence length="424" mass="46291">MDSLLLHALSNKQRYNSLKHVVPQGMVAPDTLALMQWYGAYFGAFPERDHVDVDELQSLVRLRSAHAAPESVQITLHLIEQLRQKPDDTAINGILGQLYELDLSGRAAALIEKYQRGDEVDLAYELSRLSQQAVRSKASATPDDYIKTGIDELLAEVSDDKGLKFRRIAALREHILGLQGGASIAIAARPDKGKTSFIASVLTDFAPQVVQMYGGERPILWLNNEGSGKRIIPRIYQAALGKDLNEIILMSNANQLVPAYTEAIGGIADLIRVKDMHGASLAQIEQVIEAQRPAVVVADMLANFRLSSAVNGANKADAVEQIWQEWRELMVRHDCIGMATVQISVEGGNMLYPPYSALKDSKTGIQGATDVIIMMGSLDNPDAQTIRGLSSPKNKFATPGKPSCFQSEVYFDGARCVFNDGTGA</sequence>
<dbReference type="Pfam" id="PF13481">
    <property type="entry name" value="AAA_25"/>
    <property type="match status" value="1"/>
</dbReference>
<keyword evidence="1" id="KW-0378">Hydrolase</keyword>
<organism evidence="1 2">
    <name type="scientific">Sphaerotilus phage vB_SnaP-R1</name>
    <dbReference type="NCBI Taxonomy" id="2696336"/>
    <lineage>
        <taxon>Viruses</taxon>
        <taxon>Duplodnaviria</taxon>
        <taxon>Heunggongvirae</taxon>
        <taxon>Uroviricota</taxon>
        <taxon>Caudoviricetes</taxon>
        <taxon>Autographivirales</taxon>
        <taxon>Autoscriptoviridae</taxon>
        <taxon>Natansvirus</taxon>
        <taxon>Natansvirus SnaPR1</taxon>
    </lineage>
</organism>
<name>A0A6B9SUY6_9CAUD</name>
<reference evidence="1 2" key="1">
    <citation type="submission" date="2019-12" db="EMBL/GenBank/DDBJ databases">
        <title>The first sequenced Sphaerotilus natans bacteriophage genome is one of a kind - characterization and potential to control this filamentous bacterium in WWTP.</title>
        <authorList>
            <person name="Ferreira R."/>
            <person name="Amado R."/>
            <person name="Padrao J."/>
            <person name="Ferreira V."/>
            <person name="Dias N.M."/>
            <person name="Melo L.D.R."/>
            <person name="Azeredo J."/>
            <person name="Santos S.B."/>
            <person name="Nicolau A."/>
        </authorList>
    </citation>
    <scope>NUCLEOTIDE SEQUENCE [LARGE SCALE GENOMIC DNA]</scope>
</reference>
<dbReference type="SUPFAM" id="SSF52540">
    <property type="entry name" value="P-loop containing nucleoside triphosphate hydrolases"/>
    <property type="match status" value="1"/>
</dbReference>
<protein>
    <submittedName>
        <fullName evidence="1">DNA helicase</fullName>
    </submittedName>
</protein>
<proteinExistence type="predicted"/>
<dbReference type="Gene3D" id="3.40.50.300">
    <property type="entry name" value="P-loop containing nucleotide triphosphate hydrolases"/>
    <property type="match status" value="1"/>
</dbReference>
<evidence type="ECO:0000313" key="2">
    <source>
        <dbReference type="Proteomes" id="UP000464416"/>
    </source>
</evidence>
<keyword evidence="1" id="KW-0547">Nucleotide-binding</keyword>
<keyword evidence="1" id="KW-0067">ATP-binding</keyword>